<evidence type="ECO:0000313" key="1">
    <source>
        <dbReference type="EnsemblMetazoa" id="GPAI048056-PA"/>
    </source>
</evidence>
<dbReference type="EnsemblMetazoa" id="GPAI048056-RA">
    <property type="protein sequence ID" value="GPAI048056-PA"/>
    <property type="gene ID" value="GPAI048056"/>
</dbReference>
<dbReference type="AlphaFoldDB" id="A0A1B0AJT6"/>
<protein>
    <submittedName>
        <fullName evidence="1">Uncharacterized protein</fullName>
    </submittedName>
</protein>
<keyword evidence="2" id="KW-1185">Reference proteome</keyword>
<evidence type="ECO:0000313" key="2">
    <source>
        <dbReference type="Proteomes" id="UP000092445"/>
    </source>
</evidence>
<dbReference type="Proteomes" id="UP000092445">
    <property type="component" value="Unassembled WGS sequence"/>
</dbReference>
<accession>A0A1B0AJT6</accession>
<dbReference type="VEuPathDB" id="VectorBase:GPAI048056"/>
<reference evidence="1" key="2">
    <citation type="submission" date="2020-05" db="UniProtKB">
        <authorList>
            <consortium name="EnsemblMetazoa"/>
        </authorList>
    </citation>
    <scope>IDENTIFICATION</scope>
    <source>
        <strain evidence="1">IAEA</strain>
    </source>
</reference>
<reference evidence="2" key="1">
    <citation type="submission" date="2014-03" db="EMBL/GenBank/DDBJ databases">
        <authorList>
            <person name="Aksoy S."/>
            <person name="Warren W."/>
            <person name="Wilson R.K."/>
        </authorList>
    </citation>
    <scope>NUCLEOTIDE SEQUENCE [LARGE SCALE GENOMIC DNA]</scope>
    <source>
        <strain evidence="2">IAEA</strain>
    </source>
</reference>
<organism evidence="1 2">
    <name type="scientific">Glossina pallidipes</name>
    <name type="common">Tsetse fly</name>
    <dbReference type="NCBI Taxonomy" id="7398"/>
    <lineage>
        <taxon>Eukaryota</taxon>
        <taxon>Metazoa</taxon>
        <taxon>Ecdysozoa</taxon>
        <taxon>Arthropoda</taxon>
        <taxon>Hexapoda</taxon>
        <taxon>Insecta</taxon>
        <taxon>Pterygota</taxon>
        <taxon>Neoptera</taxon>
        <taxon>Endopterygota</taxon>
        <taxon>Diptera</taxon>
        <taxon>Brachycera</taxon>
        <taxon>Muscomorpha</taxon>
        <taxon>Hippoboscoidea</taxon>
        <taxon>Glossinidae</taxon>
        <taxon>Glossina</taxon>
    </lineage>
</organism>
<proteinExistence type="predicted"/>
<name>A0A1B0AJT6_GLOPL</name>
<sequence>MVPRITNNRTILTRIELNGAKQKEKTGERRSLKEKHKMNFTIFGPRQSTTVQFGSHSPVRVFISMDDNAKVEDQMQKFDSTNLLLNMRYECTTTTAKQPTRQWQITDGSA</sequence>